<evidence type="ECO:0000256" key="3">
    <source>
        <dbReference type="ARBA" id="ARBA00022490"/>
    </source>
</evidence>
<feature type="binding site" evidence="9">
    <location>
        <position position="192"/>
    </location>
    <ligand>
        <name>Mg(2+)</name>
        <dbReference type="ChEBI" id="CHEBI:18420"/>
    </ligand>
</feature>
<dbReference type="PROSITE" id="PS51883">
    <property type="entry name" value="OBG"/>
    <property type="match status" value="1"/>
</dbReference>
<dbReference type="PROSITE" id="PS51881">
    <property type="entry name" value="OCT"/>
    <property type="match status" value="1"/>
</dbReference>
<dbReference type="InterPro" id="IPR027417">
    <property type="entry name" value="P-loop_NTPase"/>
</dbReference>
<dbReference type="PROSITE" id="PS00905">
    <property type="entry name" value="GTP1_OBG"/>
    <property type="match status" value="1"/>
</dbReference>
<dbReference type="InterPro" id="IPR015349">
    <property type="entry name" value="OCT_dom"/>
</dbReference>
<evidence type="ECO:0000256" key="9">
    <source>
        <dbReference type="HAMAP-Rule" id="MF_01454"/>
    </source>
</evidence>
<dbReference type="InterPro" id="IPR014100">
    <property type="entry name" value="GTP-bd_Obg/CgtA"/>
</dbReference>
<evidence type="ECO:0000256" key="6">
    <source>
        <dbReference type="ARBA" id="ARBA00022801"/>
    </source>
</evidence>
<dbReference type="CDD" id="cd01898">
    <property type="entry name" value="Obg"/>
    <property type="match status" value="1"/>
</dbReference>
<dbReference type="FunFam" id="2.70.210.12:FF:000001">
    <property type="entry name" value="GTPase Obg"/>
    <property type="match status" value="1"/>
</dbReference>
<dbReference type="InterPro" id="IPR006073">
    <property type="entry name" value="GTP-bd"/>
</dbReference>
<dbReference type="InterPro" id="IPR045086">
    <property type="entry name" value="OBG_GTPase"/>
</dbReference>
<dbReference type="InterPro" id="IPR036346">
    <property type="entry name" value="GTP-bd_prot_GTP1/OBG_C_sf"/>
</dbReference>
<feature type="domain" description="OCT" evidence="11">
    <location>
        <begin position="351"/>
        <end position="429"/>
    </location>
</feature>
<comment type="function">
    <text evidence="9">An essential GTPase which binds GTP, GDP and possibly (p)ppGpp with moderate affinity, with high nucleotide exchange rates and a fairly low GTP hydrolysis rate. Plays a role in control of the cell cycle, stress response, ribosome biogenesis and in those bacteria that undergo differentiation, in morphogenesis control.</text>
</comment>
<dbReference type="PROSITE" id="PS51710">
    <property type="entry name" value="G_OBG"/>
    <property type="match status" value="1"/>
</dbReference>
<keyword evidence="14" id="KW-1185">Reference proteome</keyword>
<evidence type="ECO:0000256" key="4">
    <source>
        <dbReference type="ARBA" id="ARBA00022723"/>
    </source>
</evidence>
<feature type="binding site" evidence="9">
    <location>
        <begin position="165"/>
        <end position="172"/>
    </location>
    <ligand>
        <name>GTP</name>
        <dbReference type="ChEBI" id="CHEBI:37565"/>
    </ligand>
</feature>
<dbReference type="InterPro" id="IPR031167">
    <property type="entry name" value="G_OBG"/>
</dbReference>
<dbReference type="AlphaFoldDB" id="A0AA35CLR2"/>
<dbReference type="Proteomes" id="UP001163687">
    <property type="component" value="Chromosome"/>
</dbReference>
<accession>A0AA35CLR2</accession>
<comment type="subunit">
    <text evidence="9">Monomer.</text>
</comment>
<dbReference type="Pfam" id="PF01926">
    <property type="entry name" value="MMR_HSR1"/>
    <property type="match status" value="1"/>
</dbReference>
<proteinExistence type="inferred from homology"/>
<dbReference type="InterPro" id="IPR006074">
    <property type="entry name" value="GTP1-OBG_CS"/>
</dbReference>
<dbReference type="GO" id="GO:0003924">
    <property type="term" value="F:GTPase activity"/>
    <property type="evidence" value="ECO:0007669"/>
    <property type="project" value="UniProtKB-UniRule"/>
</dbReference>
<dbReference type="Gene3D" id="3.40.50.300">
    <property type="entry name" value="P-loop containing nucleotide triphosphate hydrolases"/>
    <property type="match status" value="1"/>
</dbReference>
<dbReference type="EC" id="3.6.5.-" evidence="9"/>
<protein>
    <recommendedName>
        <fullName evidence="9">GTPase Obg</fullName>
        <ecNumber evidence="9">3.6.5.-</ecNumber>
    </recommendedName>
    <alternativeName>
        <fullName evidence="9">GTP-binding protein Obg</fullName>
    </alternativeName>
</protein>
<name>A0AA35CLR2_9FIRM</name>
<evidence type="ECO:0000259" key="10">
    <source>
        <dbReference type="PROSITE" id="PS51710"/>
    </source>
</evidence>
<evidence type="ECO:0000256" key="7">
    <source>
        <dbReference type="ARBA" id="ARBA00022842"/>
    </source>
</evidence>
<sequence length="434" mass="46577">MFVDLARIYVKGGDGGRGSNAMRREKFVPEGGPFGGDGGKGGDVVLVVDPGLRTLLDFKYQRHYRAERGEHGKGKGMHGRDGEDLVVKVPPGTVVRDAETGEVLFDLVEPGQRAVVARGGRGGRGNMHFATPTHRAPTMYEEGEPGEERWLLLELKVVADVGLVGYPNAGKSTLLAHTTAARPRIADYPFTTLTPNLGVVEVGDGRSFVMADIPGLIEGAHAGVGLGHEFLRHVERTRVLIQVVDGSGIEGRDPLADYETIRKELALYSPVLAERPHVVAFNKMDLAEARAHLPSFEAAMASRGIRVFPISAATGQGVGALLLAVADLLDAVRAEGPAVVPDAGEAAERVFRAADEAAFTIRRRPDAAWVVKGKAIERLAAMTPWNNEEAVRRFLRILRRSGIEAELRARGARDGDTVEIAGVEFELSGGEPEA</sequence>
<dbReference type="HAMAP" id="MF_01454">
    <property type="entry name" value="GTPase_Obg"/>
    <property type="match status" value="1"/>
</dbReference>
<dbReference type="GO" id="GO:0042254">
    <property type="term" value="P:ribosome biogenesis"/>
    <property type="evidence" value="ECO:0007669"/>
    <property type="project" value="UniProtKB-UniRule"/>
</dbReference>
<feature type="domain" description="OBG-type G" evidence="10">
    <location>
        <begin position="159"/>
        <end position="330"/>
    </location>
</feature>
<dbReference type="PANTHER" id="PTHR11702:SF31">
    <property type="entry name" value="MITOCHONDRIAL RIBOSOME-ASSOCIATED GTPASE 2"/>
    <property type="match status" value="1"/>
</dbReference>
<dbReference type="NCBIfam" id="NF008955">
    <property type="entry name" value="PRK12297.1"/>
    <property type="match status" value="1"/>
</dbReference>
<dbReference type="GO" id="GO:0005525">
    <property type="term" value="F:GTP binding"/>
    <property type="evidence" value="ECO:0007669"/>
    <property type="project" value="UniProtKB-UniRule"/>
</dbReference>
<reference evidence="13" key="1">
    <citation type="submission" date="2022-03" db="EMBL/GenBank/DDBJ databases">
        <title>Complete genome sequence of Caldinitratiruptor microaerophilus.</title>
        <authorList>
            <person name="Mukaiyama R."/>
            <person name="Nishiyama T."/>
            <person name="Ueda K."/>
        </authorList>
    </citation>
    <scope>NUCLEOTIDE SEQUENCE</scope>
    <source>
        <strain evidence="13">JCM 16183</strain>
    </source>
</reference>
<comment type="subcellular location">
    <subcellularLocation>
        <location evidence="9">Cytoplasm</location>
    </subcellularLocation>
</comment>
<dbReference type="PRINTS" id="PR00326">
    <property type="entry name" value="GTP1OBG"/>
</dbReference>
<dbReference type="NCBIfam" id="NF008954">
    <property type="entry name" value="PRK12296.1"/>
    <property type="match status" value="1"/>
</dbReference>
<dbReference type="SUPFAM" id="SSF102741">
    <property type="entry name" value="Obg GTP-binding protein C-terminal domain"/>
    <property type="match status" value="1"/>
</dbReference>
<evidence type="ECO:0000256" key="5">
    <source>
        <dbReference type="ARBA" id="ARBA00022741"/>
    </source>
</evidence>
<keyword evidence="6 9" id="KW-0378">Hydrolase</keyword>
<dbReference type="GO" id="GO:0000287">
    <property type="term" value="F:magnesium ion binding"/>
    <property type="evidence" value="ECO:0007669"/>
    <property type="project" value="InterPro"/>
</dbReference>
<dbReference type="Pfam" id="PF09269">
    <property type="entry name" value="DUF1967"/>
    <property type="match status" value="1"/>
</dbReference>
<dbReference type="GO" id="GO:0005737">
    <property type="term" value="C:cytoplasm"/>
    <property type="evidence" value="ECO:0007669"/>
    <property type="project" value="UniProtKB-SubCell"/>
</dbReference>
<dbReference type="KEGG" id="cmic:caldi_25520"/>
<feature type="binding site" evidence="9">
    <location>
        <begin position="282"/>
        <end position="285"/>
    </location>
    <ligand>
        <name>GTP</name>
        <dbReference type="ChEBI" id="CHEBI:37565"/>
    </ligand>
</feature>
<dbReference type="NCBIfam" id="NF008956">
    <property type="entry name" value="PRK12299.1"/>
    <property type="match status" value="1"/>
</dbReference>
<feature type="binding site" evidence="9">
    <location>
        <position position="172"/>
    </location>
    <ligand>
        <name>Mg(2+)</name>
        <dbReference type="ChEBI" id="CHEBI:18420"/>
    </ligand>
</feature>
<evidence type="ECO:0000256" key="2">
    <source>
        <dbReference type="ARBA" id="ARBA00007699"/>
    </source>
</evidence>
<dbReference type="Pfam" id="PF01018">
    <property type="entry name" value="GTP1_OBG"/>
    <property type="match status" value="1"/>
</dbReference>
<dbReference type="NCBIfam" id="TIGR03595">
    <property type="entry name" value="Obg_CgtA_exten"/>
    <property type="match status" value="1"/>
</dbReference>
<evidence type="ECO:0000256" key="1">
    <source>
        <dbReference type="ARBA" id="ARBA00001946"/>
    </source>
</evidence>
<dbReference type="NCBIfam" id="TIGR02729">
    <property type="entry name" value="Obg_CgtA"/>
    <property type="match status" value="1"/>
</dbReference>
<feature type="binding site" evidence="9">
    <location>
        <begin position="212"/>
        <end position="215"/>
    </location>
    <ligand>
        <name>GTP</name>
        <dbReference type="ChEBI" id="CHEBI:37565"/>
    </ligand>
</feature>
<dbReference type="Gene3D" id="2.70.210.12">
    <property type="entry name" value="GTP1/OBG domain"/>
    <property type="match status" value="1"/>
</dbReference>
<evidence type="ECO:0000313" key="14">
    <source>
        <dbReference type="Proteomes" id="UP001163687"/>
    </source>
</evidence>
<gene>
    <name evidence="9 13" type="primary">obg</name>
    <name evidence="13" type="ORF">caldi_25520</name>
</gene>
<dbReference type="PANTHER" id="PTHR11702">
    <property type="entry name" value="DEVELOPMENTALLY REGULATED GTP-BINDING PROTEIN-RELATED"/>
    <property type="match status" value="1"/>
</dbReference>
<comment type="similarity">
    <text evidence="2 9">Belongs to the TRAFAC class OBG-HflX-like GTPase superfamily. OBG GTPase family.</text>
</comment>
<keyword evidence="3 9" id="KW-0963">Cytoplasm</keyword>
<dbReference type="InterPro" id="IPR036726">
    <property type="entry name" value="GTP1_OBG_dom_sf"/>
</dbReference>
<dbReference type="RefSeq" id="WP_264842110.1">
    <property type="nucleotide sequence ID" value="NZ_AP025628.1"/>
</dbReference>
<evidence type="ECO:0000259" key="11">
    <source>
        <dbReference type="PROSITE" id="PS51881"/>
    </source>
</evidence>
<evidence type="ECO:0000313" key="13">
    <source>
        <dbReference type="EMBL" id="BDG61462.1"/>
    </source>
</evidence>
<dbReference type="InterPro" id="IPR006169">
    <property type="entry name" value="GTP1_OBG_dom"/>
</dbReference>
<comment type="cofactor">
    <cofactor evidence="1 9">
        <name>Mg(2+)</name>
        <dbReference type="ChEBI" id="CHEBI:18420"/>
    </cofactor>
</comment>
<feature type="binding site" evidence="9">
    <location>
        <begin position="311"/>
        <end position="313"/>
    </location>
    <ligand>
        <name>GTP</name>
        <dbReference type="ChEBI" id="CHEBI:37565"/>
    </ligand>
</feature>
<evidence type="ECO:0000259" key="12">
    <source>
        <dbReference type="PROSITE" id="PS51883"/>
    </source>
</evidence>
<organism evidence="13 14">
    <name type="scientific">Caldinitratiruptor microaerophilus</name>
    <dbReference type="NCBI Taxonomy" id="671077"/>
    <lineage>
        <taxon>Bacteria</taxon>
        <taxon>Bacillati</taxon>
        <taxon>Bacillota</taxon>
        <taxon>Clostridia</taxon>
        <taxon>Eubacteriales</taxon>
        <taxon>Symbiobacteriaceae</taxon>
        <taxon>Caldinitratiruptor</taxon>
    </lineage>
</organism>
<keyword evidence="4 9" id="KW-0479">Metal-binding</keyword>
<feature type="binding site" evidence="9">
    <location>
        <begin position="190"/>
        <end position="194"/>
    </location>
    <ligand>
        <name>GTP</name>
        <dbReference type="ChEBI" id="CHEBI:37565"/>
    </ligand>
</feature>
<dbReference type="SUPFAM" id="SSF52540">
    <property type="entry name" value="P-loop containing nucleoside triphosphate hydrolases"/>
    <property type="match status" value="1"/>
</dbReference>
<dbReference type="Gene3D" id="3.30.300.350">
    <property type="entry name" value="GTP-binding protein OBG, C-terminal domain"/>
    <property type="match status" value="1"/>
</dbReference>
<evidence type="ECO:0000256" key="8">
    <source>
        <dbReference type="ARBA" id="ARBA00023134"/>
    </source>
</evidence>
<dbReference type="SUPFAM" id="SSF82051">
    <property type="entry name" value="Obg GTP-binding protein N-terminal domain"/>
    <property type="match status" value="1"/>
</dbReference>
<feature type="domain" description="Obg" evidence="12">
    <location>
        <begin position="1"/>
        <end position="158"/>
    </location>
</feature>
<keyword evidence="5 9" id="KW-0547">Nucleotide-binding</keyword>
<keyword evidence="7 9" id="KW-0460">Magnesium</keyword>
<dbReference type="EMBL" id="AP025628">
    <property type="protein sequence ID" value="BDG61462.1"/>
    <property type="molecule type" value="Genomic_DNA"/>
</dbReference>
<keyword evidence="8 9" id="KW-0342">GTP-binding</keyword>